<protein>
    <submittedName>
        <fullName evidence="1">Uncharacterized protein</fullName>
    </submittedName>
</protein>
<accession>A0ACB8E984</accession>
<name>A0ACB8E984_9SAUR</name>
<comment type="caution">
    <text evidence="1">The sequence shown here is derived from an EMBL/GenBank/DDBJ whole genome shotgun (WGS) entry which is preliminary data.</text>
</comment>
<dbReference type="EMBL" id="CM037623">
    <property type="protein sequence ID" value="KAH7988715.1"/>
    <property type="molecule type" value="Genomic_DNA"/>
</dbReference>
<keyword evidence="2" id="KW-1185">Reference proteome</keyword>
<dbReference type="Proteomes" id="UP000827872">
    <property type="component" value="Linkage Group LG10"/>
</dbReference>
<evidence type="ECO:0000313" key="1">
    <source>
        <dbReference type="EMBL" id="KAH7988715.1"/>
    </source>
</evidence>
<gene>
    <name evidence="1" type="ORF">K3G42_020829</name>
</gene>
<evidence type="ECO:0000313" key="2">
    <source>
        <dbReference type="Proteomes" id="UP000827872"/>
    </source>
</evidence>
<reference evidence="1" key="1">
    <citation type="submission" date="2021-08" db="EMBL/GenBank/DDBJ databases">
        <title>The first chromosome-level gecko genome reveals the dynamic sex chromosomes of Neotropical dwarf geckos (Sphaerodactylidae: Sphaerodactylus).</title>
        <authorList>
            <person name="Pinto B.J."/>
            <person name="Keating S.E."/>
            <person name="Gamble T."/>
        </authorList>
    </citation>
    <scope>NUCLEOTIDE SEQUENCE</scope>
    <source>
        <strain evidence="1">TG3544</strain>
    </source>
</reference>
<sequence>MMPVWLRATEKTALNPSILRAVLLIKTKKIASRTLAKYVSPSLAITNVLKGQFPKLQKKSKISPPAIALSKPQRRSDPRPLSFKSVWAHKYVCVYCSPGRLKMYSNKVPSPECCLS</sequence>
<organism evidence="1 2">
    <name type="scientific">Sphaerodactylus townsendi</name>
    <dbReference type="NCBI Taxonomy" id="933632"/>
    <lineage>
        <taxon>Eukaryota</taxon>
        <taxon>Metazoa</taxon>
        <taxon>Chordata</taxon>
        <taxon>Craniata</taxon>
        <taxon>Vertebrata</taxon>
        <taxon>Euteleostomi</taxon>
        <taxon>Lepidosauria</taxon>
        <taxon>Squamata</taxon>
        <taxon>Bifurcata</taxon>
        <taxon>Gekkota</taxon>
        <taxon>Sphaerodactylidae</taxon>
        <taxon>Sphaerodactylus</taxon>
    </lineage>
</organism>
<proteinExistence type="predicted"/>